<reference evidence="2 3" key="1">
    <citation type="submission" date="2018-03" db="EMBL/GenBank/DDBJ databases">
        <title>Genomic Encyclopedia of Archaeal and Bacterial Type Strains, Phase II (KMG-II): from individual species to whole genera.</title>
        <authorList>
            <person name="Goeker M."/>
        </authorList>
    </citation>
    <scope>NUCLEOTIDE SEQUENCE [LARGE SCALE GENOMIC DNA]</scope>
    <source>
        <strain evidence="2 3">DSM 100212</strain>
    </source>
</reference>
<dbReference type="InterPro" id="IPR018750">
    <property type="entry name" value="DUF2306_membrane"/>
</dbReference>
<protein>
    <submittedName>
        <fullName evidence="2">Putative membrane protein</fullName>
    </submittedName>
</protein>
<name>A0A2T0WYY3_9RHOB</name>
<dbReference type="Proteomes" id="UP000238392">
    <property type="component" value="Unassembled WGS sequence"/>
</dbReference>
<sequence length="139" mass="15135">MSFSPLLAAGPVISLHAFAALAAFVLGVIQFAMPKGTGLHRIIGYLWCALMVAIAVSSFWISTLHVWGRFSPIHLISVFVLLVIPYGIYRARTGNIAGHRKSMTYTFFGALIVAGAFTLLPNRIMHEVVFGTPPALHQK</sequence>
<dbReference type="OrthoDB" id="9815686at2"/>
<organism evidence="2 3">
    <name type="scientific">Donghicola tyrosinivorans</name>
    <dbReference type="NCBI Taxonomy" id="1652492"/>
    <lineage>
        <taxon>Bacteria</taxon>
        <taxon>Pseudomonadati</taxon>
        <taxon>Pseudomonadota</taxon>
        <taxon>Alphaproteobacteria</taxon>
        <taxon>Rhodobacterales</taxon>
        <taxon>Roseobacteraceae</taxon>
        <taxon>Donghicola</taxon>
    </lineage>
</organism>
<accession>A0A2T0WYY3</accession>
<feature type="transmembrane region" description="Helical" evidence="1">
    <location>
        <begin position="73"/>
        <end position="91"/>
    </location>
</feature>
<evidence type="ECO:0000313" key="2">
    <source>
        <dbReference type="EMBL" id="PRY91855.1"/>
    </source>
</evidence>
<feature type="transmembrane region" description="Helical" evidence="1">
    <location>
        <begin position="103"/>
        <end position="120"/>
    </location>
</feature>
<evidence type="ECO:0000256" key="1">
    <source>
        <dbReference type="SAM" id="Phobius"/>
    </source>
</evidence>
<feature type="transmembrane region" description="Helical" evidence="1">
    <location>
        <begin position="45"/>
        <end position="67"/>
    </location>
</feature>
<comment type="caution">
    <text evidence="2">The sequence shown here is derived from an EMBL/GenBank/DDBJ whole genome shotgun (WGS) entry which is preliminary data.</text>
</comment>
<gene>
    <name evidence="2" type="ORF">CLV74_103445</name>
</gene>
<dbReference type="EMBL" id="PVTQ01000003">
    <property type="protein sequence ID" value="PRY91855.1"/>
    <property type="molecule type" value="Genomic_DNA"/>
</dbReference>
<keyword evidence="1" id="KW-1133">Transmembrane helix</keyword>
<dbReference type="Pfam" id="PF10067">
    <property type="entry name" value="DUF2306"/>
    <property type="match status" value="1"/>
</dbReference>
<feature type="transmembrane region" description="Helical" evidence="1">
    <location>
        <begin position="12"/>
        <end position="33"/>
    </location>
</feature>
<keyword evidence="3" id="KW-1185">Reference proteome</keyword>
<keyword evidence="1" id="KW-0812">Transmembrane</keyword>
<dbReference type="AlphaFoldDB" id="A0A2T0WYY3"/>
<keyword evidence="1" id="KW-0472">Membrane</keyword>
<evidence type="ECO:0000313" key="3">
    <source>
        <dbReference type="Proteomes" id="UP000238392"/>
    </source>
</evidence>
<proteinExistence type="predicted"/>
<dbReference type="RefSeq" id="WP_106263502.1">
    <property type="nucleotide sequence ID" value="NZ_PVTQ01000003.1"/>
</dbReference>